<dbReference type="EMBL" id="JAQQWE010000001">
    <property type="protein sequence ID" value="KAK7967819.1"/>
    <property type="molecule type" value="Genomic_DNA"/>
</dbReference>
<dbReference type="PANTHER" id="PTHR11614">
    <property type="entry name" value="PHOSPHOLIPASE-RELATED"/>
    <property type="match status" value="1"/>
</dbReference>
<dbReference type="Gene3D" id="3.40.50.1820">
    <property type="entry name" value="alpha/beta hydrolase"/>
    <property type="match status" value="1"/>
</dbReference>
<gene>
    <name evidence="2" type="ORF">PG986_002096</name>
</gene>
<sequence>MVQEIEGTFKVADIGKIGEADLYTKTWLPDGPIKAKLIMVHGFSDHMGRYYDFFPSLARAGIAVYGFDQRGWGRSVKKPAQRGLTGPTSTVVADIAAFIRAQLPSEAPVFVLGHSMGGGEVATLASDRAYDDLIGQVAGWLLESPFIGFTPVEEPSWLLHVVRDPEVQQSIRADALMHDTGTLEGLASMLDRTEALSSGKTRLSPRVRGLLHMHGDGDLVCSFDKAKAWFDRQKPAVADATFKNYEGFYHQLHADPGKETFYKDVADWILARCPSKEGAGEGVKKEVEAVPAAAAAGVPVEHGAPESKL</sequence>
<comment type="caution">
    <text evidence="2">The sequence shown here is derived from an EMBL/GenBank/DDBJ whole genome shotgun (WGS) entry which is preliminary data.</text>
</comment>
<dbReference type="RefSeq" id="XP_066707211.1">
    <property type="nucleotide sequence ID" value="XM_066838318.1"/>
</dbReference>
<dbReference type="Proteomes" id="UP001391051">
    <property type="component" value="Unassembled WGS sequence"/>
</dbReference>
<evidence type="ECO:0000259" key="1">
    <source>
        <dbReference type="Pfam" id="PF12146"/>
    </source>
</evidence>
<dbReference type="InterPro" id="IPR029058">
    <property type="entry name" value="AB_hydrolase_fold"/>
</dbReference>
<evidence type="ECO:0000313" key="3">
    <source>
        <dbReference type="Proteomes" id="UP001391051"/>
    </source>
</evidence>
<evidence type="ECO:0000313" key="2">
    <source>
        <dbReference type="EMBL" id="KAK7967819.1"/>
    </source>
</evidence>
<dbReference type="SUPFAM" id="SSF53474">
    <property type="entry name" value="alpha/beta-Hydrolases"/>
    <property type="match status" value="1"/>
</dbReference>
<organism evidence="2 3">
    <name type="scientific">Apiospora aurea</name>
    <dbReference type="NCBI Taxonomy" id="335848"/>
    <lineage>
        <taxon>Eukaryota</taxon>
        <taxon>Fungi</taxon>
        <taxon>Dikarya</taxon>
        <taxon>Ascomycota</taxon>
        <taxon>Pezizomycotina</taxon>
        <taxon>Sordariomycetes</taxon>
        <taxon>Xylariomycetidae</taxon>
        <taxon>Amphisphaeriales</taxon>
        <taxon>Apiosporaceae</taxon>
        <taxon>Apiospora</taxon>
    </lineage>
</organism>
<protein>
    <submittedName>
        <fullName evidence="2">Monoglyceride lipase</fullName>
    </submittedName>
</protein>
<dbReference type="InterPro" id="IPR022742">
    <property type="entry name" value="Hydrolase_4"/>
</dbReference>
<dbReference type="InterPro" id="IPR051044">
    <property type="entry name" value="MAG_DAG_Lipase"/>
</dbReference>
<feature type="domain" description="Serine aminopeptidase S33" evidence="1">
    <location>
        <begin position="161"/>
        <end position="256"/>
    </location>
</feature>
<feature type="domain" description="Serine aminopeptidase S33" evidence="1">
    <location>
        <begin position="32"/>
        <end position="151"/>
    </location>
</feature>
<name>A0ABR1QYW9_9PEZI</name>
<reference evidence="2 3" key="1">
    <citation type="submission" date="2023-01" db="EMBL/GenBank/DDBJ databases">
        <title>Analysis of 21 Apiospora genomes using comparative genomics revels a genus with tremendous synthesis potential of carbohydrate active enzymes and secondary metabolites.</title>
        <authorList>
            <person name="Sorensen T."/>
        </authorList>
    </citation>
    <scope>NUCLEOTIDE SEQUENCE [LARGE SCALE GENOMIC DNA]</scope>
    <source>
        <strain evidence="2 3">CBS 24483</strain>
    </source>
</reference>
<dbReference type="GeneID" id="92071380"/>
<keyword evidence="3" id="KW-1185">Reference proteome</keyword>
<proteinExistence type="predicted"/>
<accession>A0ABR1QYW9</accession>
<dbReference type="Pfam" id="PF12146">
    <property type="entry name" value="Hydrolase_4"/>
    <property type="match status" value="2"/>
</dbReference>